<accession>A0A9D1WT16</accession>
<sequence>MNFQQIKGLTKLKTSLKTFRTDHPKFHLFLKTVLKEKALQDGSIVKIYVTSPEGKEYVCKMKMNKNDLELLQCLEALKDK</sequence>
<evidence type="ECO:0000313" key="1">
    <source>
        <dbReference type="EMBL" id="HIX66683.1"/>
    </source>
</evidence>
<dbReference type="AlphaFoldDB" id="A0A9D1WT16"/>
<dbReference type="Proteomes" id="UP000886721">
    <property type="component" value="Unassembled WGS sequence"/>
</dbReference>
<protein>
    <submittedName>
        <fullName evidence="1">Uncharacterized protein</fullName>
    </submittedName>
</protein>
<reference evidence="1" key="2">
    <citation type="submission" date="2021-04" db="EMBL/GenBank/DDBJ databases">
        <authorList>
            <person name="Gilroy R."/>
        </authorList>
    </citation>
    <scope>NUCLEOTIDE SEQUENCE</scope>
    <source>
        <strain evidence="1">CHK191-13928</strain>
    </source>
</reference>
<proteinExistence type="predicted"/>
<gene>
    <name evidence="1" type="ORF">H9735_01005</name>
</gene>
<name>A0A9D1WT16_9FIRM</name>
<comment type="caution">
    <text evidence="1">The sequence shown here is derived from an EMBL/GenBank/DDBJ whole genome shotgun (WGS) entry which is preliminary data.</text>
</comment>
<evidence type="ECO:0000313" key="2">
    <source>
        <dbReference type="Proteomes" id="UP000886721"/>
    </source>
</evidence>
<dbReference type="EMBL" id="DXEM01000004">
    <property type="protein sequence ID" value="HIX66683.1"/>
    <property type="molecule type" value="Genomic_DNA"/>
</dbReference>
<organism evidence="1 2">
    <name type="scientific">Candidatus Anaerostipes excrementavium</name>
    <dbReference type="NCBI Taxonomy" id="2838463"/>
    <lineage>
        <taxon>Bacteria</taxon>
        <taxon>Bacillati</taxon>
        <taxon>Bacillota</taxon>
        <taxon>Clostridia</taxon>
        <taxon>Lachnospirales</taxon>
        <taxon>Lachnospiraceae</taxon>
        <taxon>Anaerostipes</taxon>
    </lineage>
</organism>
<reference evidence="1" key="1">
    <citation type="journal article" date="2021" name="PeerJ">
        <title>Extensive microbial diversity within the chicken gut microbiome revealed by metagenomics and culture.</title>
        <authorList>
            <person name="Gilroy R."/>
            <person name="Ravi A."/>
            <person name="Getino M."/>
            <person name="Pursley I."/>
            <person name="Horton D.L."/>
            <person name="Alikhan N.F."/>
            <person name="Baker D."/>
            <person name="Gharbi K."/>
            <person name="Hall N."/>
            <person name="Watson M."/>
            <person name="Adriaenssens E.M."/>
            <person name="Foster-Nyarko E."/>
            <person name="Jarju S."/>
            <person name="Secka A."/>
            <person name="Antonio M."/>
            <person name="Oren A."/>
            <person name="Chaudhuri R.R."/>
            <person name="La Ragione R."/>
            <person name="Hildebrand F."/>
            <person name="Pallen M.J."/>
        </authorList>
    </citation>
    <scope>NUCLEOTIDE SEQUENCE</scope>
    <source>
        <strain evidence="1">CHK191-13928</strain>
    </source>
</reference>